<feature type="coiled-coil region" evidence="1">
    <location>
        <begin position="60"/>
        <end position="87"/>
    </location>
</feature>
<name>A0A9J7L0R6_BRAFL</name>
<evidence type="ECO:0000256" key="2">
    <source>
        <dbReference type="SAM" id="MobiDB-lite"/>
    </source>
</evidence>
<feature type="compositionally biased region" description="Polar residues" evidence="2">
    <location>
        <begin position="385"/>
        <end position="401"/>
    </location>
</feature>
<reference evidence="4" key="2">
    <citation type="submission" date="2025-08" db="UniProtKB">
        <authorList>
            <consortium name="RefSeq"/>
        </authorList>
    </citation>
    <scope>IDENTIFICATION</scope>
    <source>
        <strain evidence="4">S238N-H82</strain>
        <tissue evidence="4">Testes</tissue>
    </source>
</reference>
<reference evidence="3" key="1">
    <citation type="journal article" date="2020" name="Nat. Ecol. Evol.">
        <title>Deeply conserved synteny resolves early events in vertebrate evolution.</title>
        <authorList>
            <person name="Simakov O."/>
            <person name="Marletaz F."/>
            <person name="Yue J.X."/>
            <person name="O'Connell B."/>
            <person name="Jenkins J."/>
            <person name="Brandt A."/>
            <person name="Calef R."/>
            <person name="Tung C.H."/>
            <person name="Huang T.K."/>
            <person name="Schmutz J."/>
            <person name="Satoh N."/>
            <person name="Yu J.K."/>
            <person name="Putnam N.H."/>
            <person name="Green R.E."/>
            <person name="Rokhsar D.S."/>
        </authorList>
    </citation>
    <scope>NUCLEOTIDE SEQUENCE [LARGE SCALE GENOMIC DNA]</scope>
    <source>
        <strain evidence="3">S238N-H82</strain>
    </source>
</reference>
<protein>
    <submittedName>
        <fullName evidence="4">Serologically defined colon cancer antigen 8-like</fullName>
    </submittedName>
</protein>
<feature type="compositionally biased region" description="Basic and acidic residues" evidence="2">
    <location>
        <begin position="327"/>
        <end position="354"/>
    </location>
</feature>
<keyword evidence="1" id="KW-0175">Coiled coil</keyword>
<dbReference type="KEGG" id="bfo:118414215"/>
<keyword evidence="3" id="KW-1185">Reference proteome</keyword>
<feature type="region of interest" description="Disordered" evidence="2">
    <location>
        <begin position="327"/>
        <end position="429"/>
    </location>
</feature>
<organism evidence="3 4">
    <name type="scientific">Branchiostoma floridae</name>
    <name type="common">Florida lancelet</name>
    <name type="synonym">Amphioxus</name>
    <dbReference type="NCBI Taxonomy" id="7739"/>
    <lineage>
        <taxon>Eukaryota</taxon>
        <taxon>Metazoa</taxon>
        <taxon>Chordata</taxon>
        <taxon>Cephalochordata</taxon>
        <taxon>Leptocardii</taxon>
        <taxon>Amphioxiformes</taxon>
        <taxon>Branchiostomatidae</taxon>
        <taxon>Branchiostoma</taxon>
    </lineage>
</organism>
<dbReference type="RefSeq" id="XP_035673993.1">
    <property type="nucleotide sequence ID" value="XM_035818100.1"/>
</dbReference>
<gene>
    <name evidence="4" type="primary">LOC118414215</name>
</gene>
<dbReference type="OrthoDB" id="10336472at2759"/>
<dbReference type="GeneID" id="118414215"/>
<feature type="compositionally biased region" description="Acidic residues" evidence="2">
    <location>
        <begin position="367"/>
        <end position="384"/>
    </location>
</feature>
<evidence type="ECO:0000313" key="3">
    <source>
        <dbReference type="Proteomes" id="UP000001554"/>
    </source>
</evidence>
<dbReference type="OMA" id="FNGHVAK"/>
<accession>A0A9J7L0R6</accession>
<proteinExistence type="predicted"/>
<feature type="coiled-coil region" evidence="1">
    <location>
        <begin position="169"/>
        <end position="238"/>
    </location>
</feature>
<evidence type="ECO:0000313" key="4">
    <source>
        <dbReference type="RefSeq" id="XP_035673993.1"/>
    </source>
</evidence>
<evidence type="ECO:0000256" key="1">
    <source>
        <dbReference type="SAM" id="Coils"/>
    </source>
</evidence>
<dbReference type="AlphaFoldDB" id="A0A9J7L0R6"/>
<dbReference type="Proteomes" id="UP000001554">
    <property type="component" value="Chromosome 4"/>
</dbReference>
<sequence>MDTEDETSIPAVGIISPQDDSTATSVQHLVSQQGNTCTSANGYTGEQFPEKHTRVHLEIVEKLMKEKEDLEMELHMLTKQLEKERINYQERLQSRDMGLRAKDIIIEDMKNCVKSKDEEIRQAHLSVAPKDKEIANLKEMLKARDLILQGMQKSIKEGDKKVEAKQKAVLEKEGHKKELEMQLRKAESDRKIIQERHDKLIRQMRDTAVRKLKFSTELDALKKTIAQEQEERSTRLNEGLDSLSSVFNMMCDFVEELHSAEVTNGAEDSTVSRTVISMALEAEVRKDWMLGEMERIHSLFNGHVAKLIERMEQREQQLHDDLCRMSHEGQTEVKVQEINKRSDGNHKNEKEDVNKASAGLPLADADKDADEDDTEEAVEAEDNNLTDGPGTETNSPSQGEQSETKSRRVSKGWSSFTGRFGKMFQSQSN</sequence>